<name>A0AAN9G382_9CAEN</name>
<dbReference type="Gene3D" id="2.60.120.200">
    <property type="match status" value="1"/>
</dbReference>
<proteinExistence type="predicted"/>
<dbReference type="SUPFAM" id="SSF49899">
    <property type="entry name" value="Concanavalin A-like lectins/glucanases"/>
    <property type="match status" value="1"/>
</dbReference>
<dbReference type="AlphaFoldDB" id="A0AAN9G382"/>
<sequence length="179" mass="19937">MNTVRVLLVIFITLQEAKATRAVCSNSVRCDFESTYCEFDDGSNGTDTDTWFRGSKWEMLHGHRGRFMYAYRGSADNSGRTTVDLTSPSVCSQTPIQVSFEYIVNKNNSQLQVLTRCDGQDSTDVHTYSQHVHTWKNDSITLYPCPHGDTTVVFRGSLNVASAVGVDTVSIMTGKVFDL</sequence>
<dbReference type="InterPro" id="IPR000998">
    <property type="entry name" value="MAM_dom"/>
</dbReference>
<keyword evidence="1" id="KW-0732">Signal</keyword>
<reference evidence="3 4" key="1">
    <citation type="submission" date="2024-02" db="EMBL/GenBank/DDBJ databases">
        <title>Chromosome-scale genome assembly of the rough periwinkle Littorina saxatilis.</title>
        <authorList>
            <person name="De Jode A."/>
            <person name="Faria R."/>
            <person name="Formenti G."/>
            <person name="Sims Y."/>
            <person name="Smith T.P."/>
            <person name="Tracey A."/>
            <person name="Wood J.M.D."/>
            <person name="Zagrodzka Z.B."/>
            <person name="Johannesson K."/>
            <person name="Butlin R.K."/>
            <person name="Leder E.H."/>
        </authorList>
    </citation>
    <scope>NUCLEOTIDE SEQUENCE [LARGE SCALE GENOMIC DNA]</scope>
    <source>
        <strain evidence="3">Snail1</strain>
        <tissue evidence="3">Muscle</tissue>
    </source>
</reference>
<evidence type="ECO:0000313" key="4">
    <source>
        <dbReference type="Proteomes" id="UP001374579"/>
    </source>
</evidence>
<dbReference type="SMART" id="SM00137">
    <property type="entry name" value="MAM"/>
    <property type="match status" value="1"/>
</dbReference>
<evidence type="ECO:0000256" key="1">
    <source>
        <dbReference type="SAM" id="SignalP"/>
    </source>
</evidence>
<gene>
    <name evidence="3" type="ORF">V1264_007033</name>
</gene>
<evidence type="ECO:0000259" key="2">
    <source>
        <dbReference type="PROSITE" id="PS50060"/>
    </source>
</evidence>
<feature type="domain" description="MAM" evidence="2">
    <location>
        <begin position="28"/>
        <end position="179"/>
    </location>
</feature>
<dbReference type="GO" id="GO:0016020">
    <property type="term" value="C:membrane"/>
    <property type="evidence" value="ECO:0007669"/>
    <property type="project" value="InterPro"/>
</dbReference>
<dbReference type="InterPro" id="IPR013320">
    <property type="entry name" value="ConA-like_dom_sf"/>
</dbReference>
<feature type="chain" id="PRO_5042894183" description="MAM domain-containing protein" evidence="1">
    <location>
        <begin position="20"/>
        <end position="179"/>
    </location>
</feature>
<keyword evidence="4" id="KW-1185">Reference proteome</keyword>
<evidence type="ECO:0000313" key="3">
    <source>
        <dbReference type="EMBL" id="KAK7093244.1"/>
    </source>
</evidence>
<accession>A0AAN9G382</accession>
<dbReference type="EMBL" id="JBAMIC010000019">
    <property type="protein sequence ID" value="KAK7093244.1"/>
    <property type="molecule type" value="Genomic_DNA"/>
</dbReference>
<protein>
    <recommendedName>
        <fullName evidence="2">MAM domain-containing protein</fullName>
    </recommendedName>
</protein>
<dbReference type="PROSITE" id="PS50060">
    <property type="entry name" value="MAM_2"/>
    <property type="match status" value="1"/>
</dbReference>
<feature type="signal peptide" evidence="1">
    <location>
        <begin position="1"/>
        <end position="19"/>
    </location>
</feature>
<organism evidence="3 4">
    <name type="scientific">Littorina saxatilis</name>
    <dbReference type="NCBI Taxonomy" id="31220"/>
    <lineage>
        <taxon>Eukaryota</taxon>
        <taxon>Metazoa</taxon>
        <taxon>Spiralia</taxon>
        <taxon>Lophotrochozoa</taxon>
        <taxon>Mollusca</taxon>
        <taxon>Gastropoda</taxon>
        <taxon>Caenogastropoda</taxon>
        <taxon>Littorinimorpha</taxon>
        <taxon>Littorinoidea</taxon>
        <taxon>Littorinidae</taxon>
        <taxon>Littorina</taxon>
    </lineage>
</organism>
<dbReference type="Proteomes" id="UP001374579">
    <property type="component" value="Unassembled WGS sequence"/>
</dbReference>
<comment type="caution">
    <text evidence="3">The sequence shown here is derived from an EMBL/GenBank/DDBJ whole genome shotgun (WGS) entry which is preliminary data.</text>
</comment>